<proteinExistence type="predicted"/>
<evidence type="ECO:0000313" key="14">
    <source>
        <dbReference type="Proteomes" id="UP000236416"/>
    </source>
</evidence>
<organism evidence="13 14">
    <name type="scientific">Chromobacterium sinusclupearum</name>
    <dbReference type="NCBI Taxonomy" id="2077146"/>
    <lineage>
        <taxon>Bacteria</taxon>
        <taxon>Pseudomonadati</taxon>
        <taxon>Pseudomonadota</taxon>
        <taxon>Betaproteobacteria</taxon>
        <taxon>Neisseriales</taxon>
        <taxon>Chromobacteriaceae</taxon>
        <taxon>Chromobacterium</taxon>
    </lineage>
</organism>
<sequence>MLRHTWPPLLAACLAPPAWADSFLLTRLQGLPLFNGMLKNGGVAPYGTLDLGVNYAQAGGKRAWQLQSGGEWTSKFGLAGRELLSDGWRTEFNLEAGFNANDGTPQSPGITFNREAWLGLESTRWGALRLGRQLNAGLPLFIDPFGAVNTHSVYSWAGMGAVQTPLGVLPNADLGPGAAQLDSRLGHAAKWISPRGQGFNVELLQAASPNRRAPGSRGAMLAHLDGPLFLAASFNQSWQPLSPSGADAVRNDFYGLAAVYDISRLVLSASHTVTVPRRQENGIARVYTAGAIVAEKRHVYRLSAVYRDTSSARDADGQAISSSALGLMLGYDYNLSKRTGLYARAGAIRNLGGSTLILNGQPLPTDTRGRPQTGITPVGAAVGLYHNYF</sequence>
<evidence type="ECO:0000256" key="7">
    <source>
        <dbReference type="ARBA" id="ARBA00023065"/>
    </source>
</evidence>
<evidence type="ECO:0000256" key="4">
    <source>
        <dbReference type="ARBA" id="ARBA00022452"/>
    </source>
</evidence>
<keyword evidence="6 11" id="KW-0732">Signal</keyword>
<keyword evidence="14" id="KW-1185">Reference proteome</keyword>
<evidence type="ECO:0000259" key="12">
    <source>
        <dbReference type="Pfam" id="PF13609"/>
    </source>
</evidence>
<gene>
    <name evidence="13" type="ORF">C2134_18175</name>
</gene>
<evidence type="ECO:0000256" key="6">
    <source>
        <dbReference type="ARBA" id="ARBA00022729"/>
    </source>
</evidence>
<evidence type="ECO:0000313" key="13">
    <source>
        <dbReference type="EMBL" id="POA97124.1"/>
    </source>
</evidence>
<dbReference type="GO" id="GO:0046930">
    <property type="term" value="C:pore complex"/>
    <property type="evidence" value="ECO:0007669"/>
    <property type="project" value="UniProtKB-KW"/>
</dbReference>
<dbReference type="AlphaFoldDB" id="A0A2K4MJ57"/>
<keyword evidence="8" id="KW-0626">Porin</keyword>
<evidence type="ECO:0000256" key="1">
    <source>
        <dbReference type="ARBA" id="ARBA00004571"/>
    </source>
</evidence>
<dbReference type="RefSeq" id="WP_103321505.1">
    <property type="nucleotide sequence ID" value="NZ_PPTF01000078.1"/>
</dbReference>
<reference evidence="13 14" key="1">
    <citation type="submission" date="2018-01" db="EMBL/GenBank/DDBJ databases">
        <title>Genomic Sequence of Chromobacterium MWU13-2610 from wild cranberry bogs within the Cape Cod National Seashore.</title>
        <authorList>
            <person name="O'Hara-Hanley K."/>
            <person name="Soby S."/>
            <person name="Harrison A."/>
        </authorList>
    </citation>
    <scope>NUCLEOTIDE SEQUENCE [LARGE SCALE GENOMIC DNA]</scope>
    <source>
        <strain evidence="13 14">MWU13-2610</strain>
    </source>
</reference>
<evidence type="ECO:0000256" key="10">
    <source>
        <dbReference type="ARBA" id="ARBA00023237"/>
    </source>
</evidence>
<keyword evidence="7" id="KW-0406">Ion transport</keyword>
<protein>
    <submittedName>
        <fullName evidence="13">Porin</fullName>
    </submittedName>
</protein>
<feature type="domain" description="Porin" evidence="12">
    <location>
        <begin position="12"/>
        <end position="350"/>
    </location>
</feature>
<dbReference type="InterPro" id="IPR023614">
    <property type="entry name" value="Porin_dom_sf"/>
</dbReference>
<comment type="caution">
    <text evidence="13">The sequence shown here is derived from an EMBL/GenBank/DDBJ whole genome shotgun (WGS) entry which is preliminary data.</text>
</comment>
<dbReference type="PANTHER" id="PTHR34501:SF9">
    <property type="entry name" value="MAJOR OUTER MEMBRANE PROTEIN P.IA"/>
    <property type="match status" value="1"/>
</dbReference>
<keyword evidence="10" id="KW-0998">Cell outer membrane</keyword>
<evidence type="ECO:0000256" key="2">
    <source>
        <dbReference type="ARBA" id="ARBA00011233"/>
    </source>
</evidence>
<dbReference type="CDD" id="cd00342">
    <property type="entry name" value="gram_neg_porins"/>
    <property type="match status" value="1"/>
</dbReference>
<dbReference type="Pfam" id="PF13609">
    <property type="entry name" value="Porin_4"/>
    <property type="match status" value="1"/>
</dbReference>
<evidence type="ECO:0000256" key="3">
    <source>
        <dbReference type="ARBA" id="ARBA00022448"/>
    </source>
</evidence>
<dbReference type="EMBL" id="PPTF01000078">
    <property type="protein sequence ID" value="POA97124.1"/>
    <property type="molecule type" value="Genomic_DNA"/>
</dbReference>
<comment type="subunit">
    <text evidence="2">Homotrimer.</text>
</comment>
<comment type="subcellular location">
    <subcellularLocation>
        <location evidence="1">Cell outer membrane</location>
        <topology evidence="1">Multi-pass membrane protein</topology>
    </subcellularLocation>
</comment>
<dbReference type="Gene3D" id="2.40.160.10">
    <property type="entry name" value="Porin"/>
    <property type="match status" value="1"/>
</dbReference>
<keyword evidence="5" id="KW-0812">Transmembrane</keyword>
<dbReference type="InterPro" id="IPR050298">
    <property type="entry name" value="Gram-neg_bact_OMP"/>
</dbReference>
<accession>A0A2K4MJ57</accession>
<dbReference type="PANTHER" id="PTHR34501">
    <property type="entry name" value="PROTEIN YDDL-RELATED"/>
    <property type="match status" value="1"/>
</dbReference>
<evidence type="ECO:0000256" key="11">
    <source>
        <dbReference type="SAM" id="SignalP"/>
    </source>
</evidence>
<dbReference type="SUPFAM" id="SSF56935">
    <property type="entry name" value="Porins"/>
    <property type="match status" value="1"/>
</dbReference>
<dbReference type="Proteomes" id="UP000236416">
    <property type="component" value="Unassembled WGS sequence"/>
</dbReference>
<evidence type="ECO:0000256" key="5">
    <source>
        <dbReference type="ARBA" id="ARBA00022692"/>
    </source>
</evidence>
<evidence type="ECO:0000256" key="9">
    <source>
        <dbReference type="ARBA" id="ARBA00023136"/>
    </source>
</evidence>
<feature type="signal peptide" evidence="11">
    <location>
        <begin position="1"/>
        <end position="20"/>
    </location>
</feature>
<dbReference type="GO" id="GO:0006811">
    <property type="term" value="P:monoatomic ion transport"/>
    <property type="evidence" value="ECO:0007669"/>
    <property type="project" value="UniProtKB-KW"/>
</dbReference>
<evidence type="ECO:0000256" key="8">
    <source>
        <dbReference type="ARBA" id="ARBA00023114"/>
    </source>
</evidence>
<name>A0A2K4MJ57_9NEIS</name>
<keyword evidence="9" id="KW-0472">Membrane</keyword>
<dbReference type="GO" id="GO:0015288">
    <property type="term" value="F:porin activity"/>
    <property type="evidence" value="ECO:0007669"/>
    <property type="project" value="UniProtKB-KW"/>
</dbReference>
<keyword evidence="4" id="KW-1134">Transmembrane beta strand</keyword>
<feature type="chain" id="PRO_5014350794" evidence="11">
    <location>
        <begin position="21"/>
        <end position="389"/>
    </location>
</feature>
<dbReference type="InterPro" id="IPR033900">
    <property type="entry name" value="Gram_neg_porin_domain"/>
</dbReference>
<keyword evidence="3" id="KW-0813">Transport</keyword>
<dbReference type="GO" id="GO:0009279">
    <property type="term" value="C:cell outer membrane"/>
    <property type="evidence" value="ECO:0007669"/>
    <property type="project" value="UniProtKB-SubCell"/>
</dbReference>